<dbReference type="Gene3D" id="3.20.20.80">
    <property type="entry name" value="Glycosidases"/>
    <property type="match status" value="1"/>
</dbReference>
<accession>A0A4R2FH41</accession>
<evidence type="ECO:0000256" key="1">
    <source>
        <dbReference type="SAM" id="SignalP"/>
    </source>
</evidence>
<dbReference type="SUPFAM" id="SSF51445">
    <property type="entry name" value="(Trans)glycosidases"/>
    <property type="match status" value="1"/>
</dbReference>
<protein>
    <recommendedName>
        <fullName evidence="4">Cellulase (Glycosyl hydrolase family 5)</fullName>
    </recommendedName>
</protein>
<sequence>MMLTVTFRQSLVAITATILTAVTSPLLAQPTPMSVKDGVMQWQDGSQVALFGVNYAMPFAYGYRSVKQLGLDPQAVIDMDVAHIARMGLDAYRVHVWDRLISDKQGNLLDNEQLRLFDYLQQQLALHGIKTIITPIAWWGSGYPAPDPQEPGFATDYSKAQINQDPQAIAATQNYLRQLLTHKNPYTGKTLATDDNVIAFELFNEPKHTQSAAQSAAYVEQLLATVRDLGVTKPLFYNISEQGNDQAFASALCNSSVDGVAYQWYPTGLVKNSSLHSNMLPAVAHYTDPFKQIAACQHKAKMVYEFDAADVTRSVMYPAMARSFREAGFQWATQFAYDSAALAQTNSEYNTHYLNLLYTPAKAISFMIAAEEFRRLPLGYHAKEYPASNRFDYTLLDYQADLSLYDDGRHYYYSNNTQQAPADTAQLQHIAGVGSSPLVTYRGNGAYFLDKQQDGIWRLEVYPDLLPLQDPHQPPSLQREVGRLYLHQRPMTLTLADLGPTFAIKGINAGNHYVANAEHGQITVQPGVYLLGRTAALVNNAKQASAPYYLPTIPAPELALVHQPQRQRNLGDKLSFTAQIAGKLPQYQVTLYLRYQGYKDFKALPMTAVNGDTYQLTLPNTAEWQHPGVLEYAISVSDGQQQVTWPGAKAGTPADWDYVDAGYWHTLLTPKGTPVTLSAPATDRGGYYTPKNTVSWPATSATVEGATLKLSVEPQAISTGGTLLRLDLANDNQLIGRDLHGYNALALRLRSLGKDDRLQLGIIANDGLAWGTDFPVANDWKTLLLPLDKLKPMGIILGQAYPTFMPVAVGPFASQKAFSLNAIEGIQLLLPALGPHQTMQQRGIEIAEVALVQM</sequence>
<gene>
    <name evidence="2" type="ORF">EDC91_10287</name>
</gene>
<feature type="signal peptide" evidence="1">
    <location>
        <begin position="1"/>
        <end position="28"/>
    </location>
</feature>
<dbReference type="RefSeq" id="WP_133037604.1">
    <property type="nucleotide sequence ID" value="NZ_SLWF01000002.1"/>
</dbReference>
<dbReference type="Proteomes" id="UP000294832">
    <property type="component" value="Unassembled WGS sequence"/>
</dbReference>
<evidence type="ECO:0000313" key="3">
    <source>
        <dbReference type="Proteomes" id="UP000294832"/>
    </source>
</evidence>
<dbReference type="SUPFAM" id="SSF49785">
    <property type="entry name" value="Galactose-binding domain-like"/>
    <property type="match status" value="1"/>
</dbReference>
<dbReference type="InterPro" id="IPR017853">
    <property type="entry name" value="GH"/>
</dbReference>
<evidence type="ECO:0000313" key="2">
    <source>
        <dbReference type="EMBL" id="TCN90175.1"/>
    </source>
</evidence>
<keyword evidence="3" id="KW-1185">Reference proteome</keyword>
<comment type="caution">
    <text evidence="2">The sequence shown here is derived from an EMBL/GenBank/DDBJ whole genome shotgun (WGS) entry which is preliminary data.</text>
</comment>
<feature type="chain" id="PRO_5020443507" description="Cellulase (Glycosyl hydrolase family 5)" evidence="1">
    <location>
        <begin position="29"/>
        <end position="854"/>
    </location>
</feature>
<dbReference type="InterPro" id="IPR008979">
    <property type="entry name" value="Galactose-bd-like_sf"/>
</dbReference>
<organism evidence="2 3">
    <name type="scientific">Shewanella fodinae</name>
    <dbReference type="NCBI Taxonomy" id="552357"/>
    <lineage>
        <taxon>Bacteria</taxon>
        <taxon>Pseudomonadati</taxon>
        <taxon>Pseudomonadota</taxon>
        <taxon>Gammaproteobacteria</taxon>
        <taxon>Alteromonadales</taxon>
        <taxon>Shewanellaceae</taxon>
        <taxon>Shewanella</taxon>
    </lineage>
</organism>
<dbReference type="OrthoDB" id="9809937at2"/>
<dbReference type="EMBL" id="SLWF01000002">
    <property type="protein sequence ID" value="TCN90175.1"/>
    <property type="molecule type" value="Genomic_DNA"/>
</dbReference>
<name>A0A4R2FH41_9GAMM</name>
<dbReference type="AlphaFoldDB" id="A0A4R2FH41"/>
<reference evidence="2 3" key="1">
    <citation type="submission" date="2019-03" db="EMBL/GenBank/DDBJ databases">
        <title>Freshwater and sediment microbial communities from various areas in North America, analyzing microbe dynamics in response to fracking.</title>
        <authorList>
            <person name="Lamendella R."/>
        </authorList>
    </citation>
    <scope>NUCLEOTIDE SEQUENCE [LARGE SCALE GENOMIC DNA]</scope>
    <source>
        <strain evidence="2 3">74A</strain>
    </source>
</reference>
<evidence type="ECO:0008006" key="4">
    <source>
        <dbReference type="Google" id="ProtNLM"/>
    </source>
</evidence>
<proteinExistence type="predicted"/>
<keyword evidence="1" id="KW-0732">Signal</keyword>